<evidence type="ECO:0000256" key="2">
    <source>
        <dbReference type="ARBA" id="ARBA00022898"/>
    </source>
</evidence>
<dbReference type="NCBIfam" id="NF005915">
    <property type="entry name" value="PRK07908.1"/>
    <property type="match status" value="1"/>
</dbReference>
<dbReference type="InterPro" id="IPR015422">
    <property type="entry name" value="PyrdxlP-dep_Trfase_small"/>
</dbReference>
<dbReference type="Gene3D" id="3.90.1150.10">
    <property type="entry name" value="Aspartate Aminotransferase, domain 1"/>
    <property type="match status" value="1"/>
</dbReference>
<dbReference type="InterPro" id="IPR015424">
    <property type="entry name" value="PyrdxlP-dep_Trfase"/>
</dbReference>
<dbReference type="RefSeq" id="WP_095719148.1">
    <property type="nucleotide sequence ID" value="NZ_NTGA01000029.1"/>
</dbReference>
<feature type="region of interest" description="Disordered" evidence="4">
    <location>
        <begin position="1"/>
        <end position="20"/>
    </location>
</feature>
<dbReference type="PROSITE" id="PS00105">
    <property type="entry name" value="AA_TRANSFER_CLASS_1"/>
    <property type="match status" value="1"/>
</dbReference>
<dbReference type="EMBL" id="NTGA01000029">
    <property type="protein sequence ID" value="PAY22121.1"/>
    <property type="molecule type" value="Genomic_DNA"/>
</dbReference>
<evidence type="ECO:0000259" key="5">
    <source>
        <dbReference type="Pfam" id="PF00155"/>
    </source>
</evidence>
<dbReference type="EC" id="2.6.1.-" evidence="3"/>
<organism evidence="6 7">
    <name type="scientific">Dietzia natronolimnaea</name>
    <dbReference type="NCBI Taxonomy" id="161920"/>
    <lineage>
        <taxon>Bacteria</taxon>
        <taxon>Bacillati</taxon>
        <taxon>Actinomycetota</taxon>
        <taxon>Actinomycetes</taxon>
        <taxon>Mycobacteriales</taxon>
        <taxon>Dietziaceae</taxon>
        <taxon>Dietzia</taxon>
    </lineage>
</organism>
<dbReference type="OrthoDB" id="3401872at2"/>
<dbReference type="PANTHER" id="PTHR42885">
    <property type="entry name" value="HISTIDINOL-PHOSPHATE AMINOTRANSFERASE-RELATED"/>
    <property type="match status" value="1"/>
</dbReference>
<dbReference type="PANTHER" id="PTHR42885:SF1">
    <property type="entry name" value="THREONINE-PHOSPHATE DECARBOXYLASE"/>
    <property type="match status" value="1"/>
</dbReference>
<comment type="cofactor">
    <cofactor evidence="1 3">
        <name>pyridoxal 5'-phosphate</name>
        <dbReference type="ChEBI" id="CHEBI:597326"/>
    </cofactor>
</comment>
<dbReference type="GO" id="GO:0030170">
    <property type="term" value="F:pyridoxal phosphate binding"/>
    <property type="evidence" value="ECO:0007669"/>
    <property type="project" value="InterPro"/>
</dbReference>
<comment type="caution">
    <text evidence="6">The sequence shown here is derived from an EMBL/GenBank/DDBJ whole genome shotgun (WGS) entry which is preliminary data.</text>
</comment>
<dbReference type="AlphaFoldDB" id="A0A2A2WLS1"/>
<accession>A0A2A2WLS1</accession>
<dbReference type="Pfam" id="PF00155">
    <property type="entry name" value="Aminotran_1_2"/>
    <property type="match status" value="1"/>
</dbReference>
<dbReference type="GO" id="GO:0008483">
    <property type="term" value="F:transaminase activity"/>
    <property type="evidence" value="ECO:0007669"/>
    <property type="project" value="UniProtKB-KW"/>
</dbReference>
<comment type="similarity">
    <text evidence="3">Belongs to the class-I pyridoxal-phosphate-dependent aminotransferase family.</text>
</comment>
<evidence type="ECO:0000313" key="7">
    <source>
        <dbReference type="Proteomes" id="UP000218810"/>
    </source>
</evidence>
<name>A0A2A2WLS1_9ACTN</name>
<evidence type="ECO:0000256" key="1">
    <source>
        <dbReference type="ARBA" id="ARBA00001933"/>
    </source>
</evidence>
<dbReference type="Proteomes" id="UP000218810">
    <property type="component" value="Unassembled WGS sequence"/>
</dbReference>
<feature type="domain" description="Aminotransferase class I/classII large" evidence="5">
    <location>
        <begin position="34"/>
        <end position="355"/>
    </location>
</feature>
<dbReference type="CDD" id="cd00609">
    <property type="entry name" value="AAT_like"/>
    <property type="match status" value="1"/>
</dbReference>
<evidence type="ECO:0000256" key="4">
    <source>
        <dbReference type="SAM" id="MobiDB-lite"/>
    </source>
</evidence>
<keyword evidence="3" id="KW-0808">Transferase</keyword>
<evidence type="ECO:0000313" key="6">
    <source>
        <dbReference type="EMBL" id="PAY22121.1"/>
    </source>
</evidence>
<dbReference type="InterPro" id="IPR015421">
    <property type="entry name" value="PyrdxlP-dep_Trfase_major"/>
</dbReference>
<keyword evidence="7" id="KW-1185">Reference proteome</keyword>
<dbReference type="InterPro" id="IPR004838">
    <property type="entry name" value="NHTrfase_class1_PyrdxlP-BS"/>
</dbReference>
<dbReference type="InterPro" id="IPR004839">
    <property type="entry name" value="Aminotransferase_I/II_large"/>
</dbReference>
<gene>
    <name evidence="6" type="ORF">CEY15_15215</name>
</gene>
<keyword evidence="3" id="KW-0032">Aminotransferase</keyword>
<reference evidence="7" key="1">
    <citation type="submission" date="2017-09" db="EMBL/GenBank/DDBJ databases">
        <authorList>
            <person name="Zhang Y."/>
            <person name="Huang X."/>
            <person name="Liu J."/>
            <person name="Lu L."/>
            <person name="Peng K."/>
        </authorList>
    </citation>
    <scope>NUCLEOTIDE SEQUENCE [LARGE SCALE GENOMIC DNA]</scope>
    <source>
        <strain evidence="7">S-XJ-1</strain>
    </source>
</reference>
<proteinExistence type="inferred from homology"/>
<dbReference type="Gene3D" id="3.40.640.10">
    <property type="entry name" value="Type I PLP-dependent aspartate aminotransferase-like (Major domain)"/>
    <property type="match status" value="1"/>
</dbReference>
<evidence type="ECO:0000256" key="3">
    <source>
        <dbReference type="RuleBase" id="RU000481"/>
    </source>
</evidence>
<protein>
    <recommendedName>
        <fullName evidence="3">Aminotransferase</fullName>
        <ecNumber evidence="3">2.6.1.-</ecNumber>
    </recommendedName>
</protein>
<dbReference type="SUPFAM" id="SSF53383">
    <property type="entry name" value="PLP-dependent transferases"/>
    <property type="match status" value="1"/>
</dbReference>
<sequence length="366" mass="38755">MSAAPGHLPGHQPDGPSWEALRHHGDAELVPGGVNFAVNVRGDGPPTWLRERLADRLGDLGRYPTAEDRDAAAAAVAARHGVDPDAVLLLGGASEGFHLLADHAARRGLRAAVVHPSFTEPEVELRRAGVPVHRVILPPPYGLDPALVPEEADLVVVGNPTNPTSVLHARATVAALCRPGRVTVVDEAFCDVVYDESAHTLAGARLPGLVVLRSLTKTWALAGLRVGYAVGDPAVLADLAADRPHWPLGTLQLEAIRACLGPEADGELEAAREQVVAQRRAMVAALESAGITVVVPPEAPFVLVRTPDGADPTAFRAGLARRGIATRRGDTFPGLDATHLRLAVRDGRMVDALVRAWRAEREGDRR</sequence>
<keyword evidence="2" id="KW-0663">Pyridoxal phosphate</keyword>